<dbReference type="SUPFAM" id="SSF49464">
    <property type="entry name" value="Carboxypeptidase regulatory domain-like"/>
    <property type="match status" value="1"/>
</dbReference>
<dbReference type="NCBIfam" id="TIGR04057">
    <property type="entry name" value="SusC_RagA_signa"/>
    <property type="match status" value="1"/>
</dbReference>
<keyword evidence="4" id="KW-0812">Transmembrane</keyword>
<evidence type="ECO:0000256" key="9">
    <source>
        <dbReference type="ARBA" id="ARBA00023237"/>
    </source>
</evidence>
<gene>
    <name evidence="12" type="primary">susC_90</name>
    <name evidence="12" type="ORF">SDC9_54300</name>
</gene>
<keyword evidence="2" id="KW-0813">Transport</keyword>
<dbReference type="FunFam" id="2.60.40.1120:FF:000003">
    <property type="entry name" value="Outer membrane protein Omp121"/>
    <property type="match status" value="1"/>
</dbReference>
<evidence type="ECO:0000256" key="1">
    <source>
        <dbReference type="ARBA" id="ARBA00004571"/>
    </source>
</evidence>
<dbReference type="PANTHER" id="PTHR32552:SF81">
    <property type="entry name" value="TONB-DEPENDENT OUTER MEMBRANE RECEPTOR"/>
    <property type="match status" value="1"/>
</dbReference>
<dbReference type="InterPro" id="IPR023996">
    <property type="entry name" value="TonB-dep_OMP_SusC/RagA"/>
</dbReference>
<reference evidence="12" key="1">
    <citation type="submission" date="2019-08" db="EMBL/GenBank/DDBJ databases">
        <authorList>
            <person name="Kucharzyk K."/>
            <person name="Murdoch R.W."/>
            <person name="Higgins S."/>
            <person name="Loffler F."/>
        </authorList>
    </citation>
    <scope>NUCLEOTIDE SEQUENCE</scope>
</reference>
<dbReference type="PROSITE" id="PS52016">
    <property type="entry name" value="TONB_DEPENDENT_REC_3"/>
    <property type="match status" value="1"/>
</dbReference>
<organism evidence="12">
    <name type="scientific">bioreactor metagenome</name>
    <dbReference type="NCBI Taxonomy" id="1076179"/>
    <lineage>
        <taxon>unclassified sequences</taxon>
        <taxon>metagenomes</taxon>
        <taxon>ecological metagenomes</taxon>
    </lineage>
</organism>
<comment type="caution">
    <text evidence="12">The sequence shown here is derived from an EMBL/GenBank/DDBJ whole genome shotgun (WGS) entry which is preliminary data.</text>
</comment>
<dbReference type="SMART" id="SM00965">
    <property type="entry name" value="STN"/>
    <property type="match status" value="1"/>
</dbReference>
<dbReference type="Gene3D" id="3.55.50.30">
    <property type="match status" value="1"/>
</dbReference>
<dbReference type="InterPro" id="IPR008969">
    <property type="entry name" value="CarboxyPept-like_regulatory"/>
</dbReference>
<name>A0A644WW24_9ZZZZ</name>
<feature type="region of interest" description="Disordered" evidence="10">
    <location>
        <begin position="1044"/>
        <end position="1065"/>
    </location>
</feature>
<evidence type="ECO:0000256" key="6">
    <source>
        <dbReference type="ARBA" id="ARBA00023065"/>
    </source>
</evidence>
<dbReference type="InterPro" id="IPR012910">
    <property type="entry name" value="Plug_dom"/>
</dbReference>
<keyword evidence="8" id="KW-0472">Membrane</keyword>
<dbReference type="AlphaFoldDB" id="A0A644WW24"/>
<evidence type="ECO:0000256" key="10">
    <source>
        <dbReference type="SAM" id="MobiDB-lite"/>
    </source>
</evidence>
<dbReference type="InterPro" id="IPR039426">
    <property type="entry name" value="TonB-dep_rcpt-like"/>
</dbReference>
<dbReference type="GO" id="GO:0006826">
    <property type="term" value="P:iron ion transport"/>
    <property type="evidence" value="ECO:0007669"/>
    <property type="project" value="UniProtKB-KW"/>
</dbReference>
<keyword evidence="12" id="KW-0675">Receptor</keyword>
<dbReference type="InterPro" id="IPR023997">
    <property type="entry name" value="TonB-dep_OMP_SusC/RagA_CS"/>
</dbReference>
<keyword evidence="6" id="KW-0406">Ion transport</keyword>
<dbReference type="InterPro" id="IPR011662">
    <property type="entry name" value="Secretin/TonB_short_N"/>
</dbReference>
<dbReference type="Pfam" id="PF13715">
    <property type="entry name" value="CarbopepD_reg_2"/>
    <property type="match status" value="1"/>
</dbReference>
<dbReference type="NCBIfam" id="TIGR04056">
    <property type="entry name" value="OMP_RagA_SusC"/>
    <property type="match status" value="1"/>
</dbReference>
<dbReference type="FunFam" id="2.170.130.10:FF:000008">
    <property type="entry name" value="SusC/RagA family TonB-linked outer membrane protein"/>
    <property type="match status" value="1"/>
</dbReference>
<dbReference type="Pfam" id="PF07660">
    <property type="entry name" value="STN"/>
    <property type="match status" value="1"/>
</dbReference>
<evidence type="ECO:0000256" key="3">
    <source>
        <dbReference type="ARBA" id="ARBA00022496"/>
    </source>
</evidence>
<comment type="subcellular location">
    <subcellularLocation>
        <location evidence="1">Cell outer membrane</location>
        <topology evidence="1">Multi-pass membrane protein</topology>
    </subcellularLocation>
</comment>
<keyword evidence="7" id="KW-0798">TonB box</keyword>
<dbReference type="GO" id="GO:0009279">
    <property type="term" value="C:cell outer membrane"/>
    <property type="evidence" value="ECO:0007669"/>
    <property type="project" value="UniProtKB-SubCell"/>
</dbReference>
<accession>A0A644WW24</accession>
<evidence type="ECO:0000256" key="8">
    <source>
        <dbReference type="ARBA" id="ARBA00023136"/>
    </source>
</evidence>
<dbReference type="Pfam" id="PF00593">
    <property type="entry name" value="TonB_dep_Rec_b-barrel"/>
    <property type="match status" value="1"/>
</dbReference>
<feature type="compositionally biased region" description="Polar residues" evidence="10">
    <location>
        <begin position="1055"/>
        <end position="1065"/>
    </location>
</feature>
<dbReference type="EMBL" id="VSSQ01001398">
    <property type="protein sequence ID" value="MPM07989.1"/>
    <property type="molecule type" value="Genomic_DNA"/>
</dbReference>
<evidence type="ECO:0000313" key="12">
    <source>
        <dbReference type="EMBL" id="MPM07989.1"/>
    </source>
</evidence>
<protein>
    <submittedName>
        <fullName evidence="12">TonB-dependent receptor SusC</fullName>
    </submittedName>
</protein>
<dbReference type="PANTHER" id="PTHR32552">
    <property type="entry name" value="FERRICHROME IRON RECEPTOR-RELATED"/>
    <property type="match status" value="1"/>
</dbReference>
<keyword evidence="5" id="KW-0408">Iron</keyword>
<dbReference type="InterPro" id="IPR036942">
    <property type="entry name" value="Beta-barrel_TonB_sf"/>
</dbReference>
<dbReference type="SUPFAM" id="SSF56935">
    <property type="entry name" value="Porins"/>
    <property type="match status" value="1"/>
</dbReference>
<sequence length="1155" mass="126456">MEINATLKSVGSKMLFIFNKIPLVMRLSILFFFISIGFVMAESSYAQVTEISLSAHNQPIGAVLDAVESQSDFSFIYDSKLVNTTRKVTVEVKNKNIFDILNQLFSGSDVVYTVINNKIILSKARLDNSNTPERQQTRRIGGKVVDLKGEPIIGANVSILNTSNGTITDMDGAFALECPEGATIKISYIGYLTQQIVTSNETSLIIKLVEDSQAIEEVVVIGYGIVKKKDLTGAVSQLSAGTLKDLKVSHPTQAMAGQMAGVQVQQVAGAPGQASTIRVRGSGSISASSSPLYVVDGYPLGEQNLNSINPNDIESIEVLKDASASAIYGSRAANGVVLVTTKSGKSGKVNISLDTYYGTQEVTKKMDLMNAQEFAEFSKEAFNNNYVDRVSGAKATDPLSMRPAGNRYKYPAIYDDAAAMAAIGNGTDWQDEIFRSAPIQNYQLTVTGGDEKSKYMFSGGYFSQDGIIIGSDYERYSARAKIDSDLTKWLKIGINIAPTYMNSNTITQGHWASDGVVNSALATSSIVPVYNSDGTWASQSEYAVAGDGLTGVPNAVASATDIVNKNTNLRLFANMYAEISLLKNLKFKSTIGSDIMEYRSRYFRPSTVPKNGAVAPLPSTDRKATSSSVEVVNWLNENTLSYFASFNKIHEIDAVAGFTVQKNIYNQTYAEGSDFPDDIIQTINNAKVKSGSTDTNEWSLLSYLARVNYRYNNRYYLTASIRADGSSRFGKNTRYGYFPSGSVAWRISQEDFMKDISFISDLKVRASFGLTGNNSIPNYGSIGTMSTQNYVFGSGSGNVVSGAAQSSISNADLTWEKTKQYDLGMELSVLDSRLTFTVDAYMRKTTDLLLQVDVPSITGFTNAWRNIGKLDNKGLEFSIMSRNISGKDFTWNTNFNLSLNRNKVVALGPSGDPIQSDGGAGTTHITMIGEPIGSFYGYKMIGIYMNKADLDNNPHTSNSHVGDVKFEDINKDGTIDANDRTIIGNNMPDFTWGMSNSFTYKNFDLNIMLQGVHGSEVLHLGKRFYTQMEGNQNQMRSVLNRWQSEENPGDGWTPRANSSTTGQNNAVSSRWVEDGSFIRINNLTLGYTLPKILINAWNVQNARFYLSVQNLATFSDYSGFNPETSHREDSVLAPGTDYGMYPLARTYTVGMNVTF</sequence>
<evidence type="ECO:0000256" key="2">
    <source>
        <dbReference type="ARBA" id="ARBA00022448"/>
    </source>
</evidence>
<evidence type="ECO:0000256" key="7">
    <source>
        <dbReference type="ARBA" id="ARBA00023077"/>
    </source>
</evidence>
<dbReference type="Pfam" id="PF07715">
    <property type="entry name" value="Plug"/>
    <property type="match status" value="1"/>
</dbReference>
<dbReference type="InterPro" id="IPR000531">
    <property type="entry name" value="Beta-barrel_TonB"/>
</dbReference>
<dbReference type="Gene3D" id="2.60.40.1120">
    <property type="entry name" value="Carboxypeptidase-like, regulatory domain"/>
    <property type="match status" value="1"/>
</dbReference>
<evidence type="ECO:0000259" key="11">
    <source>
        <dbReference type="SMART" id="SM00965"/>
    </source>
</evidence>
<evidence type="ECO:0000256" key="4">
    <source>
        <dbReference type="ARBA" id="ARBA00022692"/>
    </source>
</evidence>
<dbReference type="InterPro" id="IPR037066">
    <property type="entry name" value="Plug_dom_sf"/>
</dbReference>
<evidence type="ECO:0000256" key="5">
    <source>
        <dbReference type="ARBA" id="ARBA00023004"/>
    </source>
</evidence>
<proteinExistence type="predicted"/>
<dbReference type="Gene3D" id="2.40.170.20">
    <property type="entry name" value="TonB-dependent receptor, beta-barrel domain"/>
    <property type="match status" value="1"/>
</dbReference>
<feature type="domain" description="Secretin/TonB short N-terminal" evidence="11">
    <location>
        <begin position="73"/>
        <end position="124"/>
    </location>
</feature>
<dbReference type="Gene3D" id="2.170.130.10">
    <property type="entry name" value="TonB-dependent receptor, plug domain"/>
    <property type="match status" value="1"/>
</dbReference>
<keyword evidence="3" id="KW-0410">Iron transport</keyword>
<keyword evidence="9" id="KW-0998">Cell outer membrane</keyword>